<keyword evidence="3" id="KW-1185">Reference proteome</keyword>
<evidence type="ECO:0008006" key="4">
    <source>
        <dbReference type="Google" id="ProtNLM"/>
    </source>
</evidence>
<feature type="region of interest" description="Disordered" evidence="1">
    <location>
        <begin position="1"/>
        <end position="62"/>
    </location>
</feature>
<evidence type="ECO:0000313" key="2">
    <source>
        <dbReference type="EMBL" id="GMK54847.1"/>
    </source>
</evidence>
<feature type="compositionally biased region" description="Basic residues" evidence="1">
    <location>
        <begin position="1"/>
        <end position="26"/>
    </location>
</feature>
<feature type="region of interest" description="Disordered" evidence="1">
    <location>
        <begin position="149"/>
        <end position="178"/>
    </location>
</feature>
<reference evidence="2" key="2">
    <citation type="submission" date="2023-06" db="EMBL/GenBank/DDBJ databases">
        <authorList>
            <person name="Kobayashi Y."/>
            <person name="Kayamori A."/>
            <person name="Aoki K."/>
            <person name="Shiwa Y."/>
            <person name="Fujita N."/>
            <person name="Sugita T."/>
            <person name="Iwasaki W."/>
            <person name="Tanaka N."/>
            <person name="Takashima M."/>
        </authorList>
    </citation>
    <scope>NUCLEOTIDE SEQUENCE</scope>
    <source>
        <strain evidence="2">HIS016</strain>
    </source>
</reference>
<feature type="compositionally biased region" description="Acidic residues" evidence="1">
    <location>
        <begin position="40"/>
        <end position="57"/>
    </location>
</feature>
<accession>A0AAD3YAG8</accession>
<proteinExistence type="predicted"/>
<dbReference type="AlphaFoldDB" id="A0AAD3YAG8"/>
<dbReference type="Gene3D" id="3.40.50.150">
    <property type="entry name" value="Vaccinia Virus protein VP39"/>
    <property type="match status" value="1"/>
</dbReference>
<dbReference type="EMBL" id="BTCM01000001">
    <property type="protein sequence ID" value="GMK54847.1"/>
    <property type="molecule type" value="Genomic_DNA"/>
</dbReference>
<sequence>MTHRSRSGGPQKKRPQAKKRGPKLHHPPALAAVPDAREDGGEEEVEEDEDNEEDGDDGVPPASHFAMPTNDEVLTVLRWALLDTLNSDDFPALVQRAKALLFERKWLELFTDPSLLDAYAGRWVPSRALCFRDLMAGVRDVRTVFAMEGGRGKEGTEGEDGDDESVDKDADTAEDETANGSLQRTHILSLGGGAGSELLAIAALASRGGRIRWTGVDVGAWGGVISRIEAAARDRWNLDAEIAFVEGDLLAGLQAQAQTQALGVPTPDASPTVDTFRAESNEAPLPSPPLTPTHPAPTPAPAFKAIPALAGVPAPHITTVFFTLTELLSQNRARTVALLRAVTAATPRGGLLLVADSASDIAQFPLGKDGRTWPVYMVLDAIVGAISKAEGGWETVRKEDSRWFRLSGERWPCKLENARYWLRVYRRV</sequence>
<comment type="caution">
    <text evidence="2">The sequence shown here is derived from an EMBL/GenBank/DDBJ whole genome shotgun (WGS) entry which is preliminary data.</text>
</comment>
<dbReference type="InterPro" id="IPR029063">
    <property type="entry name" value="SAM-dependent_MTases_sf"/>
</dbReference>
<gene>
    <name evidence="2" type="ORF">CspeluHIS016_0114330</name>
</gene>
<evidence type="ECO:0000313" key="3">
    <source>
        <dbReference type="Proteomes" id="UP001222932"/>
    </source>
</evidence>
<dbReference type="Proteomes" id="UP001222932">
    <property type="component" value="Unassembled WGS sequence"/>
</dbReference>
<dbReference type="Pfam" id="PF11312">
    <property type="entry name" value="Methyltransf_34"/>
    <property type="match status" value="2"/>
</dbReference>
<dbReference type="InterPro" id="IPR021463">
    <property type="entry name" value="Methyltransf_34"/>
</dbReference>
<organism evidence="2 3">
    <name type="scientific">Cutaneotrichosporon spelunceum</name>
    <dbReference type="NCBI Taxonomy" id="1672016"/>
    <lineage>
        <taxon>Eukaryota</taxon>
        <taxon>Fungi</taxon>
        <taxon>Dikarya</taxon>
        <taxon>Basidiomycota</taxon>
        <taxon>Agaricomycotina</taxon>
        <taxon>Tremellomycetes</taxon>
        <taxon>Trichosporonales</taxon>
        <taxon>Trichosporonaceae</taxon>
        <taxon>Cutaneotrichosporon</taxon>
    </lineage>
</organism>
<protein>
    <recommendedName>
        <fullName evidence="4">S-adenosyl-L-methionine-dependent methyltransferase</fullName>
    </recommendedName>
</protein>
<evidence type="ECO:0000256" key="1">
    <source>
        <dbReference type="SAM" id="MobiDB-lite"/>
    </source>
</evidence>
<reference evidence="2" key="1">
    <citation type="journal article" date="2023" name="BMC Genomics">
        <title>Chromosome-level genome assemblies of Cutaneotrichosporon spp. (Trichosporonales, Basidiomycota) reveal imbalanced evolution between nucleotide sequences and chromosome synteny.</title>
        <authorList>
            <person name="Kobayashi Y."/>
            <person name="Kayamori A."/>
            <person name="Aoki K."/>
            <person name="Shiwa Y."/>
            <person name="Matsutani M."/>
            <person name="Fujita N."/>
            <person name="Sugita T."/>
            <person name="Iwasaki W."/>
            <person name="Tanaka N."/>
            <person name="Takashima M."/>
        </authorList>
    </citation>
    <scope>NUCLEOTIDE SEQUENCE</scope>
    <source>
        <strain evidence="2">HIS016</strain>
    </source>
</reference>
<name>A0AAD3YAG8_9TREE</name>
<feature type="compositionally biased region" description="Acidic residues" evidence="1">
    <location>
        <begin position="157"/>
        <end position="177"/>
    </location>
</feature>